<dbReference type="RefSeq" id="WP_054727708.1">
    <property type="nucleotide sequence ID" value="NZ_CP012898.1"/>
</dbReference>
<dbReference type="GO" id="GO:0016798">
    <property type="term" value="F:hydrolase activity, acting on glycosyl bonds"/>
    <property type="evidence" value="ECO:0007669"/>
    <property type="project" value="UniProtKB-KW"/>
</dbReference>
<reference evidence="4 5" key="1">
    <citation type="submission" date="2015-10" db="EMBL/GenBank/DDBJ databases">
        <authorList>
            <person name="Gilbert D.G."/>
        </authorList>
    </citation>
    <scope>NUCLEOTIDE SEQUENCE [LARGE SCALE GENOMIC DNA]</scope>
    <source>
        <strain evidence="5">HZ-22</strain>
    </source>
</reference>
<dbReference type="SUPFAM" id="SSF53474">
    <property type="entry name" value="alpha/beta-Hydrolases"/>
    <property type="match status" value="1"/>
</dbReference>
<dbReference type="Proteomes" id="UP000057981">
    <property type="component" value="Chromosome"/>
</dbReference>
<dbReference type="AlphaFoldDB" id="A0A0P0CLW2"/>
<keyword evidence="4" id="KW-0858">Xylan degradation</keyword>
<feature type="signal peptide" evidence="2">
    <location>
        <begin position="1"/>
        <end position="18"/>
    </location>
</feature>
<dbReference type="InterPro" id="IPR049492">
    <property type="entry name" value="BD-FAE-like_dom"/>
</dbReference>
<dbReference type="Pfam" id="PF20434">
    <property type="entry name" value="BD-FAE"/>
    <property type="match status" value="1"/>
</dbReference>
<evidence type="ECO:0000313" key="5">
    <source>
        <dbReference type="Proteomes" id="UP000057981"/>
    </source>
</evidence>
<keyword evidence="2" id="KW-0732">Signal</keyword>
<dbReference type="KEGG" id="ahz:APS56_10055"/>
<dbReference type="EMBL" id="CP012898">
    <property type="protein sequence ID" value="ALJ05440.1"/>
    <property type="molecule type" value="Genomic_DNA"/>
</dbReference>
<dbReference type="STRING" id="1736674.APS56_10055"/>
<feature type="domain" description="BD-FAE-like" evidence="3">
    <location>
        <begin position="64"/>
        <end position="173"/>
    </location>
</feature>
<evidence type="ECO:0000256" key="2">
    <source>
        <dbReference type="SAM" id="SignalP"/>
    </source>
</evidence>
<keyword evidence="1 4" id="KW-0378">Hydrolase</keyword>
<dbReference type="PANTHER" id="PTHR48081">
    <property type="entry name" value="AB HYDROLASE SUPERFAMILY PROTEIN C4A8.06C"/>
    <property type="match status" value="1"/>
</dbReference>
<keyword evidence="5" id="KW-1185">Reference proteome</keyword>
<evidence type="ECO:0000259" key="3">
    <source>
        <dbReference type="Pfam" id="PF20434"/>
    </source>
</evidence>
<evidence type="ECO:0000256" key="1">
    <source>
        <dbReference type="ARBA" id="ARBA00022801"/>
    </source>
</evidence>
<dbReference type="InterPro" id="IPR050300">
    <property type="entry name" value="GDXG_lipolytic_enzyme"/>
</dbReference>
<dbReference type="GO" id="GO:0045493">
    <property type="term" value="P:xylan catabolic process"/>
    <property type="evidence" value="ECO:0007669"/>
    <property type="project" value="UniProtKB-KW"/>
</dbReference>
<dbReference type="OrthoDB" id="9794725at2"/>
<feature type="chain" id="PRO_5006042686" evidence="2">
    <location>
        <begin position="19"/>
        <end position="284"/>
    </location>
</feature>
<protein>
    <submittedName>
        <fullName evidence="4">Xylanase</fullName>
    </submittedName>
</protein>
<keyword evidence="4" id="KW-0624">Polysaccharide degradation</keyword>
<gene>
    <name evidence="4" type="ORF">APS56_10055</name>
</gene>
<dbReference type="PANTHER" id="PTHR48081:SF6">
    <property type="entry name" value="PEPTIDASE S9 PROLYL OLIGOPEPTIDASE CATALYTIC DOMAIN-CONTAINING PROTEIN"/>
    <property type="match status" value="1"/>
</dbReference>
<name>A0A0P0CLW2_9FLAO</name>
<keyword evidence="4" id="KW-0326">Glycosidase</keyword>
<sequence>MKYFKLQLLIILLSLAMAAQDRAIIYLWPDAVPGETEEKHPAVISDNVSGGVTRLTDVTNPILTVFLPEKPNNSKAGIIVCPGGGYSILAIDKEGYEVAEWLNDLGYTAFVLEYRVPKKQKGAAQDVQQAIKLIRSKALKFNLDTHQIGLIGFSAGGHLSALASTNYKNSFYKKSDYLSDISPRPDFTMLIYPAYLDKGEGKTIDANFKFDEQVPPFFIFGTADDYYGNSSLVMAQALRNNETSVELHVYNNGGHGYGLRKGNTAAETWPILAEKWLKNITKKH</sequence>
<organism evidence="4 5">
    <name type="scientific">Pseudalgibacter alginicilyticus</name>
    <dbReference type="NCBI Taxonomy" id="1736674"/>
    <lineage>
        <taxon>Bacteria</taxon>
        <taxon>Pseudomonadati</taxon>
        <taxon>Bacteroidota</taxon>
        <taxon>Flavobacteriia</taxon>
        <taxon>Flavobacteriales</taxon>
        <taxon>Flavobacteriaceae</taxon>
        <taxon>Pseudalgibacter</taxon>
    </lineage>
</organism>
<dbReference type="InterPro" id="IPR029058">
    <property type="entry name" value="AB_hydrolase_fold"/>
</dbReference>
<evidence type="ECO:0000313" key="4">
    <source>
        <dbReference type="EMBL" id="ALJ05440.1"/>
    </source>
</evidence>
<dbReference type="Gene3D" id="3.40.50.1820">
    <property type="entry name" value="alpha/beta hydrolase"/>
    <property type="match status" value="1"/>
</dbReference>
<keyword evidence="4" id="KW-0119">Carbohydrate metabolism</keyword>
<accession>A0A0P0CLW2</accession>
<proteinExistence type="predicted"/>